<protein>
    <recommendedName>
        <fullName evidence="14">ATP synthase subunit c</fullName>
    </recommendedName>
    <alternativeName>
        <fullName evidence="14">ATP synthase F(0) sector subunit c</fullName>
    </alternativeName>
    <alternativeName>
        <fullName evidence="14">F-type ATPase subunit c</fullName>
        <shortName evidence="14">F-ATPase subunit c</shortName>
    </alternativeName>
    <alternativeName>
        <fullName evidence="14">Lipid-binding protein</fullName>
    </alternativeName>
</protein>
<dbReference type="Proteomes" id="UP001164819">
    <property type="component" value="Chromosome"/>
</dbReference>
<keyword evidence="12 14" id="KW-0066">ATP synthesis</keyword>
<dbReference type="InterPro" id="IPR035921">
    <property type="entry name" value="F/V-ATP_Csub_sf"/>
</dbReference>
<dbReference type="RefSeq" id="WP_269264694.1">
    <property type="nucleotide sequence ID" value="NZ_CP098247.1"/>
</dbReference>
<reference evidence="16" key="2">
    <citation type="journal article" date="2022" name="Front. Microbiol.">
        <title>New perspectives on an old grouping: The genomic and phenotypic variability of Oxalobacter formigenes and the implications for calcium oxalate stone prevention.</title>
        <authorList>
            <person name="Chmiel J.A."/>
            <person name="Carr C."/>
            <person name="Stuivenberg G.A."/>
            <person name="Venema R."/>
            <person name="Chanyi R.M."/>
            <person name="Al K.F."/>
            <person name="Giguere D."/>
            <person name="Say H."/>
            <person name="Akouris P.P."/>
            <person name="Dominguez Romero S.A."/>
            <person name="Kwong A."/>
            <person name="Tai V."/>
            <person name="Koval S.F."/>
            <person name="Razvi H."/>
            <person name="Bjazevic J."/>
            <person name="Burton J.P."/>
        </authorList>
    </citation>
    <scope>NUCLEOTIDE SEQUENCE</scope>
    <source>
        <strain evidence="16">OxK</strain>
    </source>
</reference>
<dbReference type="GO" id="GO:0046933">
    <property type="term" value="F:proton-transporting ATP synthase activity, rotational mechanism"/>
    <property type="evidence" value="ECO:0007669"/>
    <property type="project" value="UniProtKB-UniRule"/>
</dbReference>
<dbReference type="GO" id="GO:0008289">
    <property type="term" value="F:lipid binding"/>
    <property type="evidence" value="ECO:0007669"/>
    <property type="project" value="UniProtKB-KW"/>
</dbReference>
<feature type="transmembrane region" description="Helical" evidence="14">
    <location>
        <begin position="49"/>
        <end position="72"/>
    </location>
</feature>
<keyword evidence="10 14" id="KW-0446">Lipid-binding</keyword>
<dbReference type="NCBIfam" id="NF005363">
    <property type="entry name" value="PRK06876.1"/>
    <property type="match status" value="1"/>
</dbReference>
<evidence type="ECO:0000256" key="3">
    <source>
        <dbReference type="ARBA" id="ARBA00022448"/>
    </source>
</evidence>
<evidence type="ECO:0000256" key="1">
    <source>
        <dbReference type="ARBA" id="ARBA00004651"/>
    </source>
</evidence>
<evidence type="ECO:0000256" key="5">
    <source>
        <dbReference type="ARBA" id="ARBA00022547"/>
    </source>
</evidence>
<sequence length="77" mass="7841">MSMLSVACGIVVGLAALGAAIGIGFLSGKFIEASARQPELTNPMRTNTLLLAGLVDAVYLIAVAIALMFAFVNPFAG</sequence>
<dbReference type="Gene3D" id="1.20.20.10">
    <property type="entry name" value="F1F0 ATP synthase subunit C"/>
    <property type="match status" value="1"/>
</dbReference>
<evidence type="ECO:0000313" key="17">
    <source>
        <dbReference type="EMBL" id="WAV97225.1"/>
    </source>
</evidence>
<evidence type="ECO:0000256" key="9">
    <source>
        <dbReference type="ARBA" id="ARBA00023065"/>
    </source>
</evidence>
<dbReference type="GO" id="GO:0045259">
    <property type="term" value="C:proton-transporting ATP synthase complex"/>
    <property type="evidence" value="ECO:0007669"/>
    <property type="project" value="UniProtKB-KW"/>
</dbReference>
<organism evidence="16">
    <name type="scientific">Oxalobacter aliiformigenes</name>
    <dbReference type="NCBI Taxonomy" id="2946593"/>
    <lineage>
        <taxon>Bacteria</taxon>
        <taxon>Pseudomonadati</taxon>
        <taxon>Pseudomonadota</taxon>
        <taxon>Betaproteobacteria</taxon>
        <taxon>Burkholderiales</taxon>
        <taxon>Oxalobacteraceae</taxon>
        <taxon>Oxalobacter</taxon>
    </lineage>
</organism>
<dbReference type="InterPro" id="IPR002379">
    <property type="entry name" value="ATPase_proteolipid_c-like_dom"/>
</dbReference>
<comment type="subcellular location">
    <subcellularLocation>
        <location evidence="1 14">Cell membrane</location>
        <topology evidence="1 14">Multi-pass membrane protein</topology>
    </subcellularLocation>
</comment>
<evidence type="ECO:0000313" key="16">
    <source>
        <dbReference type="EMBL" id="WAV91449.1"/>
    </source>
</evidence>
<keyword evidence="3 14" id="KW-0813">Transport</keyword>
<dbReference type="HAMAP" id="MF_01396">
    <property type="entry name" value="ATP_synth_c_bact"/>
    <property type="match status" value="1"/>
</dbReference>
<proteinExistence type="inferred from homology"/>
<evidence type="ECO:0000256" key="12">
    <source>
        <dbReference type="ARBA" id="ARBA00023310"/>
    </source>
</evidence>
<gene>
    <name evidence="14 16" type="primary">atpE</name>
    <name evidence="17" type="ORF">NB645_00205</name>
    <name evidence="16" type="ORF">NB646_01390</name>
</gene>
<dbReference type="GO" id="GO:0005886">
    <property type="term" value="C:plasma membrane"/>
    <property type="evidence" value="ECO:0007669"/>
    <property type="project" value="UniProtKB-SubCell"/>
</dbReference>
<dbReference type="SUPFAM" id="SSF81333">
    <property type="entry name" value="F1F0 ATP synthase subunit C"/>
    <property type="match status" value="1"/>
</dbReference>
<dbReference type="EMBL" id="CP098251">
    <property type="protein sequence ID" value="WAV91449.1"/>
    <property type="molecule type" value="Genomic_DNA"/>
</dbReference>
<keyword evidence="5 14" id="KW-0138">CF(0)</keyword>
<dbReference type="InterPro" id="IPR005953">
    <property type="entry name" value="ATP_synth_csu_bac/chlpt"/>
</dbReference>
<evidence type="ECO:0000256" key="8">
    <source>
        <dbReference type="ARBA" id="ARBA00022989"/>
    </source>
</evidence>
<keyword evidence="18" id="KW-1185">Reference proteome</keyword>
<evidence type="ECO:0000256" key="6">
    <source>
        <dbReference type="ARBA" id="ARBA00022692"/>
    </source>
</evidence>
<keyword evidence="8 14" id="KW-1133">Transmembrane helix</keyword>
<evidence type="ECO:0000259" key="15">
    <source>
        <dbReference type="Pfam" id="PF00137"/>
    </source>
</evidence>
<evidence type="ECO:0000256" key="7">
    <source>
        <dbReference type="ARBA" id="ARBA00022781"/>
    </source>
</evidence>
<evidence type="ECO:0000256" key="11">
    <source>
        <dbReference type="ARBA" id="ARBA00023136"/>
    </source>
</evidence>
<dbReference type="InterPro" id="IPR020537">
    <property type="entry name" value="ATP_synth_F0_csu_DDCD_BS"/>
</dbReference>
<dbReference type="Proteomes" id="UP001164794">
    <property type="component" value="Chromosome"/>
</dbReference>
<evidence type="ECO:0000313" key="18">
    <source>
        <dbReference type="Proteomes" id="UP001164794"/>
    </source>
</evidence>
<dbReference type="GO" id="GO:0033177">
    <property type="term" value="C:proton-transporting two-sector ATPase complex, proton-transporting domain"/>
    <property type="evidence" value="ECO:0007669"/>
    <property type="project" value="InterPro"/>
</dbReference>
<dbReference type="InterPro" id="IPR000454">
    <property type="entry name" value="ATP_synth_F0_csu"/>
</dbReference>
<evidence type="ECO:0000256" key="14">
    <source>
        <dbReference type="HAMAP-Rule" id="MF_01396"/>
    </source>
</evidence>
<dbReference type="InterPro" id="IPR038662">
    <property type="entry name" value="ATP_synth_F0_csu_sf"/>
</dbReference>
<comment type="function">
    <text evidence="13 14">F(1)F(0) ATP synthase produces ATP from ADP in the presence of a proton or sodium gradient. F-type ATPases consist of two structural domains, F(1) containing the extramembraneous catalytic core and F(0) containing the membrane proton channel, linked together by a central stalk and a peripheral stalk. During catalysis, ATP synthesis in the catalytic domain of F(1) is coupled via a rotary mechanism of the central stalk subunits to proton translocation.</text>
</comment>
<comment type="function">
    <text evidence="14">Key component of the F(0) channel; it plays a direct role in translocation across the membrane. A homomeric c-ring of between 10-14 subunits forms the central stalk rotor element with the F(1) delta and epsilon subunits.</text>
</comment>
<dbReference type="EMBL" id="CP098248">
    <property type="protein sequence ID" value="WAV97225.1"/>
    <property type="molecule type" value="Genomic_DNA"/>
</dbReference>
<dbReference type="PRINTS" id="PR00124">
    <property type="entry name" value="ATPASEC"/>
</dbReference>
<dbReference type="CDD" id="cd18185">
    <property type="entry name" value="ATP-synt_Fo_c_ATPE"/>
    <property type="match status" value="1"/>
</dbReference>
<dbReference type="PROSITE" id="PS00605">
    <property type="entry name" value="ATPASE_C"/>
    <property type="match status" value="1"/>
</dbReference>
<dbReference type="AlphaFoldDB" id="A0A9E9LA48"/>
<accession>A0A9E9LA48</accession>
<dbReference type="NCBIfam" id="TIGR01260">
    <property type="entry name" value="ATP_synt_c"/>
    <property type="match status" value="1"/>
</dbReference>
<dbReference type="FunFam" id="1.20.20.10:FF:000002">
    <property type="entry name" value="ATP synthase subunit c"/>
    <property type="match status" value="1"/>
</dbReference>
<evidence type="ECO:0000256" key="4">
    <source>
        <dbReference type="ARBA" id="ARBA00022475"/>
    </source>
</evidence>
<reference evidence="17" key="1">
    <citation type="journal article" date="2022" name="Front. Microbiol.">
        <title>New perspectives on an old grouping: The genomic and phenotypic variability of Oxalobacter formigenes and the implications for calcium oxalate stone prevention.</title>
        <authorList>
            <person name="Chmiel J.A."/>
            <person name="Carr C."/>
            <person name="Stuivenberg G.A."/>
            <person name="Venema R."/>
            <person name="Chanyi R.M."/>
            <person name="Al K.F."/>
            <person name="Giguere D."/>
            <person name="Say H."/>
            <person name="Akouris P.P."/>
            <person name="Dominguez Romero S.A."/>
            <person name="Kwong A."/>
            <person name="Tai V."/>
            <person name="Koval S.F."/>
            <person name="Razvi H."/>
            <person name="Bjazevic J."/>
            <person name="Burton J.P."/>
        </authorList>
    </citation>
    <scope>NUCLEOTIDE SEQUENCE</scope>
    <source>
        <strain evidence="17">HOxNP-1</strain>
    </source>
</reference>
<keyword evidence="7 14" id="KW-0375">Hydrogen ion transport</keyword>
<keyword evidence="9 14" id="KW-0406">Ion transport</keyword>
<comment type="similarity">
    <text evidence="2 14">Belongs to the ATPase C chain family.</text>
</comment>
<evidence type="ECO:0000256" key="10">
    <source>
        <dbReference type="ARBA" id="ARBA00023121"/>
    </source>
</evidence>
<dbReference type="Pfam" id="PF00137">
    <property type="entry name" value="ATP-synt_C"/>
    <property type="match status" value="1"/>
</dbReference>
<evidence type="ECO:0000256" key="13">
    <source>
        <dbReference type="ARBA" id="ARBA00025198"/>
    </source>
</evidence>
<comment type="caution">
    <text evidence="14">Lacks conserved residue(s) required for the propagation of feature annotation.</text>
</comment>
<keyword evidence="6 14" id="KW-0812">Transmembrane</keyword>
<name>A0A9E9LA48_9BURK</name>
<feature type="domain" description="V-ATPase proteolipid subunit C-like" evidence="15">
    <location>
        <begin position="7"/>
        <end position="69"/>
    </location>
</feature>
<feature type="site" description="Reversibly protonated during proton transport" evidence="14">
    <location>
        <position position="56"/>
    </location>
</feature>
<evidence type="ECO:0000256" key="2">
    <source>
        <dbReference type="ARBA" id="ARBA00006704"/>
    </source>
</evidence>
<keyword evidence="11 14" id="KW-0472">Membrane</keyword>
<keyword evidence="4 14" id="KW-1003">Cell membrane</keyword>